<dbReference type="Gene3D" id="3.90.640.10">
    <property type="entry name" value="Actin, Chain A, domain 4"/>
    <property type="match status" value="1"/>
</dbReference>
<dbReference type="GO" id="GO:0140662">
    <property type="term" value="F:ATP-dependent protein folding chaperone"/>
    <property type="evidence" value="ECO:0007669"/>
    <property type="project" value="InterPro"/>
</dbReference>
<protein>
    <submittedName>
        <fullName evidence="4">Actin-like ATPase domain-containing protein</fullName>
    </submittedName>
</protein>
<dbReference type="GO" id="GO:0005829">
    <property type="term" value="C:cytosol"/>
    <property type="evidence" value="ECO:0007669"/>
    <property type="project" value="TreeGrafter"/>
</dbReference>
<dbReference type="Pfam" id="PF00012">
    <property type="entry name" value="HSP70"/>
    <property type="match status" value="2"/>
</dbReference>
<dbReference type="Gene3D" id="3.30.420.40">
    <property type="match status" value="2"/>
</dbReference>
<dbReference type="OrthoDB" id="29851at2759"/>
<proteinExistence type="predicted"/>
<comment type="caution">
    <text evidence="4">The sequence shown here is derived from an EMBL/GenBank/DDBJ whole genome shotgun (WGS) entry which is preliminary data.</text>
</comment>
<dbReference type="InterPro" id="IPR043129">
    <property type="entry name" value="ATPase_NBD"/>
</dbReference>
<evidence type="ECO:0000256" key="2">
    <source>
        <dbReference type="ARBA" id="ARBA00022840"/>
    </source>
</evidence>
<organism evidence="4 5">
    <name type="scientific">Sanghuangporus baumii</name>
    <name type="common">Phellinus baumii</name>
    <dbReference type="NCBI Taxonomy" id="108892"/>
    <lineage>
        <taxon>Eukaryota</taxon>
        <taxon>Fungi</taxon>
        <taxon>Dikarya</taxon>
        <taxon>Basidiomycota</taxon>
        <taxon>Agaricomycotina</taxon>
        <taxon>Agaricomycetes</taxon>
        <taxon>Hymenochaetales</taxon>
        <taxon>Hymenochaetaceae</taxon>
        <taxon>Sanghuangporus</taxon>
    </lineage>
</organism>
<dbReference type="SUPFAM" id="SSF53067">
    <property type="entry name" value="Actin-like ATPase domain"/>
    <property type="match status" value="2"/>
</dbReference>
<evidence type="ECO:0000313" key="5">
    <source>
        <dbReference type="Proteomes" id="UP000757232"/>
    </source>
</evidence>
<keyword evidence="1" id="KW-0547">Nucleotide-binding</keyword>
<dbReference type="PANTHER" id="PTHR45639">
    <property type="entry name" value="HSC70CB, ISOFORM G-RELATED"/>
    <property type="match status" value="1"/>
</dbReference>
<dbReference type="AlphaFoldDB" id="A0A9Q5HVJ0"/>
<accession>A0A9Q5HVJ0</accession>
<dbReference type="EMBL" id="LNZH02000201">
    <property type="protein sequence ID" value="OCB86572.1"/>
    <property type="molecule type" value="Genomic_DNA"/>
</dbReference>
<dbReference type="InterPro" id="IPR013126">
    <property type="entry name" value="Hsp_70_fam"/>
</dbReference>
<name>A0A9Q5HVJ0_SANBA</name>
<feature type="compositionally biased region" description="Polar residues" evidence="3">
    <location>
        <begin position="133"/>
        <end position="145"/>
    </location>
</feature>
<dbReference type="PRINTS" id="PR00301">
    <property type="entry name" value="HEATSHOCK70"/>
</dbReference>
<dbReference type="Gene3D" id="3.30.30.30">
    <property type="match status" value="1"/>
</dbReference>
<evidence type="ECO:0000313" key="4">
    <source>
        <dbReference type="EMBL" id="OCB86572.1"/>
    </source>
</evidence>
<feature type="region of interest" description="Disordered" evidence="3">
    <location>
        <begin position="542"/>
        <end position="568"/>
    </location>
</feature>
<evidence type="ECO:0000256" key="1">
    <source>
        <dbReference type="ARBA" id="ARBA00022741"/>
    </source>
</evidence>
<reference evidence="4" key="1">
    <citation type="submission" date="2016-06" db="EMBL/GenBank/DDBJ databases">
        <title>Draft Genome sequence of the fungus Inonotus baumii.</title>
        <authorList>
            <person name="Zhu H."/>
            <person name="Lin W."/>
        </authorList>
    </citation>
    <scope>NUCLEOTIDE SEQUENCE</scope>
    <source>
        <strain evidence="4">821</strain>
    </source>
</reference>
<evidence type="ECO:0000256" key="3">
    <source>
        <dbReference type="SAM" id="MobiDB-lite"/>
    </source>
</evidence>
<dbReference type="FunFam" id="3.90.640.10:FF:000021">
    <property type="entry name" value="Heat shock protein 14"/>
    <property type="match status" value="1"/>
</dbReference>
<feature type="region of interest" description="Disordered" evidence="3">
    <location>
        <begin position="129"/>
        <end position="149"/>
    </location>
</feature>
<keyword evidence="2" id="KW-0067">ATP-binding</keyword>
<dbReference type="Proteomes" id="UP000757232">
    <property type="component" value="Unassembled WGS sequence"/>
</dbReference>
<dbReference type="PANTHER" id="PTHR45639:SF32">
    <property type="entry name" value="HEAT SHOCK PROTEIN PDR13"/>
    <property type="match status" value="1"/>
</dbReference>
<dbReference type="GO" id="GO:0005524">
    <property type="term" value="F:ATP binding"/>
    <property type="evidence" value="ECO:0007669"/>
    <property type="project" value="UniProtKB-KW"/>
</dbReference>
<feature type="compositionally biased region" description="Acidic residues" evidence="3">
    <location>
        <begin position="551"/>
        <end position="566"/>
    </location>
</feature>
<gene>
    <name evidence="4" type="ORF">A7U60_g6468</name>
</gene>
<dbReference type="GO" id="GO:0005634">
    <property type="term" value="C:nucleus"/>
    <property type="evidence" value="ECO:0007669"/>
    <property type="project" value="TreeGrafter"/>
</dbReference>
<sequence>MALSNGSARSRKSNPTVVGINFGNSYASIAVINKEGLADCIANEDGERQIACAVSFHGEEIYIGNQAKPQLVRNAQNTIINFRNLLGKKFSEIPKDQPIISAPVIQHPELPDVAAYKVAILQPAPTPLPPASVKSSSNTPATSVLPTPRSEPIPAERIITVQEVTSLFLKSLVQSAQDFLGREVDGAVIVVPSWFDDSAGAALKSAAEDAGVEVLQLLDEAGAGALVSITEPVEGLDPDRTSLLVDLGQSSLSLSVLSIRHGLLYAIGSAHHEDINTEQIDTKLVKFFTKEFTRKTKVPLTVCPSTETADKRAEAKLRLALEHTKRTISASPGAASCSVESLKDGVDFTGSINRMRFDMEVRTVYDSVVRAALDLLEGVGLEPLHVDEIIYVGGSASLPGLDETFFAKGFPESTITPFTAGTVIGGGIGDPTTLLARGAALQAQLLAEIANEDEQIHAAFRPESEHATVHATARTIGVILPEADAGDEGLGGQWVLGIPRDTPLPYRRFVQFDCDLGEEDKEERILGMELWEVSEGVKVEKIAPPKREKEEGEEDEDEEEEEEEEEIREKILKKEKQLGALAVKAEKARKENGRWKTRVQVQFLAHSRGIILIAAEVSEDGTGAPASIHIS</sequence>
<keyword evidence="5" id="KW-1185">Reference proteome</keyword>